<feature type="transmembrane region" description="Helical" evidence="1">
    <location>
        <begin position="12"/>
        <end position="34"/>
    </location>
</feature>
<accession>A0ABS1VFJ5</accession>
<gene>
    <name evidence="2" type="ORF">JKJ07_02975</name>
</gene>
<protein>
    <submittedName>
        <fullName evidence="2">ABC transporter permease subunit</fullName>
    </submittedName>
</protein>
<keyword evidence="1" id="KW-0812">Transmembrane</keyword>
<feature type="transmembrane region" description="Helical" evidence="1">
    <location>
        <begin position="222"/>
        <end position="241"/>
    </location>
</feature>
<dbReference type="EMBL" id="JAENHO010000001">
    <property type="protein sequence ID" value="MBL7253266.1"/>
    <property type="molecule type" value="Genomic_DNA"/>
</dbReference>
<keyword evidence="1" id="KW-0472">Membrane</keyword>
<evidence type="ECO:0000313" key="2">
    <source>
        <dbReference type="EMBL" id="MBL7253266.1"/>
    </source>
</evidence>
<proteinExistence type="predicted"/>
<evidence type="ECO:0000313" key="3">
    <source>
        <dbReference type="Proteomes" id="UP000598996"/>
    </source>
</evidence>
<keyword evidence="1" id="KW-1133">Transmembrane helix</keyword>
<feature type="transmembrane region" description="Helical" evidence="1">
    <location>
        <begin position="107"/>
        <end position="133"/>
    </location>
</feature>
<feature type="transmembrane region" description="Helical" evidence="1">
    <location>
        <begin position="153"/>
        <end position="176"/>
    </location>
</feature>
<name>A0ABS1VFJ5_9ACTN</name>
<keyword evidence="3" id="KW-1185">Reference proteome</keyword>
<dbReference type="RefSeq" id="WP_202989591.1">
    <property type="nucleotide sequence ID" value="NZ_JAENHO010000001.1"/>
</dbReference>
<feature type="transmembrane region" description="Helical" evidence="1">
    <location>
        <begin position="67"/>
        <end position="86"/>
    </location>
</feature>
<comment type="caution">
    <text evidence="2">The sequence shown here is derived from an EMBL/GenBank/DDBJ whole genome shotgun (WGS) entry which is preliminary data.</text>
</comment>
<evidence type="ECO:0000256" key="1">
    <source>
        <dbReference type="SAM" id="Phobius"/>
    </source>
</evidence>
<sequence>MTWLALRLLRPYLLVAALLTAGSAAVTLHGVSIVRRQLADADLADCLDPNVCYPHGAAVGAVFRMELVAAFVPPLLGLIIGVALFAREREDDTLAFALTQSITRRRWVTVKFGWALAAGLTCSAVVALLHRLVATRYTVLANDTYEMLQLLHLNNAAFMVAQTALLIALGGVIGLSTGHTLRTLVLTAAGGPFAILFAAGVAAGPSYFMPPPTGDLYLLDPIAYLTSAVAAAAVAGLVLLAPRIGTR</sequence>
<reference evidence="2 3" key="1">
    <citation type="submission" date="2021-01" db="EMBL/GenBank/DDBJ databases">
        <title>Actinoplanes sp. nov. LDG1-01 isolated from lichen.</title>
        <authorList>
            <person name="Saeng-In P."/>
            <person name="Phongsopitanun W."/>
            <person name="Kanchanasin P."/>
            <person name="Yuki M."/>
            <person name="Kudo T."/>
            <person name="Ohkuma M."/>
            <person name="Tanasupawat S."/>
        </authorList>
    </citation>
    <scope>NUCLEOTIDE SEQUENCE [LARGE SCALE GENOMIC DNA]</scope>
    <source>
        <strain evidence="2 3">LDG1-01</strain>
    </source>
</reference>
<feature type="transmembrane region" description="Helical" evidence="1">
    <location>
        <begin position="183"/>
        <end position="202"/>
    </location>
</feature>
<organism evidence="2 3">
    <name type="scientific">Paractinoplanes lichenicola</name>
    <dbReference type="NCBI Taxonomy" id="2802976"/>
    <lineage>
        <taxon>Bacteria</taxon>
        <taxon>Bacillati</taxon>
        <taxon>Actinomycetota</taxon>
        <taxon>Actinomycetes</taxon>
        <taxon>Micromonosporales</taxon>
        <taxon>Micromonosporaceae</taxon>
        <taxon>Paractinoplanes</taxon>
    </lineage>
</organism>
<dbReference type="Pfam" id="PF12679">
    <property type="entry name" value="ABC2_membrane_2"/>
    <property type="match status" value="1"/>
</dbReference>
<dbReference type="Proteomes" id="UP000598996">
    <property type="component" value="Unassembled WGS sequence"/>
</dbReference>